<dbReference type="KEGG" id="orz:FNH13_00480"/>
<keyword evidence="1" id="KW-0812">Transmembrane</keyword>
<feature type="transmembrane region" description="Helical" evidence="1">
    <location>
        <begin position="204"/>
        <end position="229"/>
    </location>
</feature>
<feature type="transmembrane region" description="Helical" evidence="1">
    <location>
        <begin position="332"/>
        <end position="352"/>
    </location>
</feature>
<dbReference type="PANTHER" id="PTHR37422:SF13">
    <property type="entry name" value="LIPOPOLYSACCHARIDE BIOSYNTHESIS PROTEIN PA4999-RELATED"/>
    <property type="match status" value="1"/>
</dbReference>
<reference evidence="2 3" key="1">
    <citation type="submission" date="2019-07" db="EMBL/GenBank/DDBJ databases">
        <title>complete genome sequencing of Ornithinimicrobium sp. H23M54.</title>
        <authorList>
            <person name="Bae J.-W."/>
            <person name="Lee S.-Y."/>
        </authorList>
    </citation>
    <scope>NUCLEOTIDE SEQUENCE [LARGE SCALE GENOMIC DNA]</scope>
    <source>
        <strain evidence="2 3">H23M54</strain>
    </source>
</reference>
<feature type="transmembrane region" description="Helical" evidence="1">
    <location>
        <begin position="364"/>
        <end position="386"/>
    </location>
</feature>
<gene>
    <name evidence="2" type="ORF">FNH13_00480</name>
</gene>
<evidence type="ECO:0000313" key="2">
    <source>
        <dbReference type="EMBL" id="QDO86978.1"/>
    </source>
</evidence>
<protein>
    <recommendedName>
        <fullName evidence="4">O-antigen ligase domain-containing protein</fullName>
    </recommendedName>
</protein>
<evidence type="ECO:0000256" key="1">
    <source>
        <dbReference type="SAM" id="Phobius"/>
    </source>
</evidence>
<feature type="transmembrane region" description="Helical" evidence="1">
    <location>
        <begin position="170"/>
        <end position="192"/>
    </location>
</feature>
<feature type="transmembrane region" description="Helical" evidence="1">
    <location>
        <begin position="241"/>
        <end position="258"/>
    </location>
</feature>
<accession>A0A516G626</accession>
<dbReference type="Proteomes" id="UP000315395">
    <property type="component" value="Chromosome"/>
</dbReference>
<dbReference type="PANTHER" id="PTHR37422">
    <property type="entry name" value="TEICHURONIC ACID BIOSYNTHESIS PROTEIN TUAE"/>
    <property type="match status" value="1"/>
</dbReference>
<dbReference type="AlphaFoldDB" id="A0A516G626"/>
<evidence type="ECO:0008006" key="4">
    <source>
        <dbReference type="Google" id="ProtNLM"/>
    </source>
</evidence>
<feature type="transmembrane region" description="Helical" evidence="1">
    <location>
        <begin position="89"/>
        <end position="108"/>
    </location>
</feature>
<keyword evidence="3" id="KW-1185">Reference proteome</keyword>
<feature type="transmembrane region" description="Helical" evidence="1">
    <location>
        <begin position="27"/>
        <end position="47"/>
    </location>
</feature>
<dbReference type="RefSeq" id="WP_143781641.1">
    <property type="nucleotide sequence ID" value="NZ_CP041616.1"/>
</dbReference>
<feature type="transmembrane region" description="Helical" evidence="1">
    <location>
        <begin position="59"/>
        <end position="83"/>
    </location>
</feature>
<dbReference type="EMBL" id="CP041616">
    <property type="protein sequence ID" value="QDO86978.1"/>
    <property type="molecule type" value="Genomic_DNA"/>
</dbReference>
<proteinExistence type="predicted"/>
<organism evidence="2 3">
    <name type="scientific">Ornithinimicrobium ciconiae</name>
    <dbReference type="NCBI Taxonomy" id="2594265"/>
    <lineage>
        <taxon>Bacteria</taxon>
        <taxon>Bacillati</taxon>
        <taxon>Actinomycetota</taxon>
        <taxon>Actinomycetes</taxon>
        <taxon>Micrococcales</taxon>
        <taxon>Ornithinimicrobiaceae</taxon>
        <taxon>Ornithinimicrobium</taxon>
    </lineage>
</organism>
<dbReference type="OrthoDB" id="5245064at2"/>
<keyword evidence="1" id="KW-0472">Membrane</keyword>
<name>A0A516G626_9MICO</name>
<keyword evidence="1" id="KW-1133">Transmembrane helix</keyword>
<evidence type="ECO:0000313" key="3">
    <source>
        <dbReference type="Proteomes" id="UP000315395"/>
    </source>
</evidence>
<sequence>MTQKFALGAFLLYLVLGERVALGRAPGFAGLPVLEVLFVGSALWAWVRAGRPRPSLPGGVISTVGPLFFLLLALPLLGVLLGTYQVTTLYSWMLVLVPGAVLALTATVGARILPVVHLAIVIHGTYALGQALLRLDLLPLSIWGPMQEWDVESQRSLSEAYVIYGRSTGLFINANTFALWSLTALVLSCAFLRGMHRSTGIACALIGILGSQSRTGILCLAVLAVIWLVRTLRDSQALSRHALTSAVFVLPLLLIAYATGLLQRLLGGGLLGRLSSGISILSEGVRADSNMLGRVEAWQVALDYSPTDPRLSLGTLGPPQVQFISFIDNQFVAFYLQGGLLLVGAFVVALLSPVFLHRRGVRPIAPLAVACALVALTSLTLTPVYAAQATCLVWVIAGLTLSSSQALPRPVTRRTQGRTLRTAR</sequence>
<dbReference type="InterPro" id="IPR051533">
    <property type="entry name" value="WaaL-like"/>
</dbReference>